<gene>
    <name evidence="1" type="ORF">SAMN06296052_14218</name>
</gene>
<keyword evidence="2" id="KW-1185">Reference proteome</keyword>
<name>A0A239LH76_9BACT</name>
<reference evidence="2" key="1">
    <citation type="submission" date="2017-06" db="EMBL/GenBank/DDBJ databases">
        <authorList>
            <person name="Varghese N."/>
            <person name="Submissions S."/>
        </authorList>
    </citation>
    <scope>NUCLEOTIDE SEQUENCE [LARGE SCALE GENOMIC DNA]</scope>
    <source>
        <strain evidence="2">NKM1</strain>
    </source>
</reference>
<evidence type="ECO:0008006" key="3">
    <source>
        <dbReference type="Google" id="ProtNLM"/>
    </source>
</evidence>
<dbReference type="AlphaFoldDB" id="A0A239LH76"/>
<evidence type="ECO:0000313" key="2">
    <source>
        <dbReference type="Proteomes" id="UP000198432"/>
    </source>
</evidence>
<dbReference type="Proteomes" id="UP000198432">
    <property type="component" value="Unassembled WGS sequence"/>
</dbReference>
<evidence type="ECO:0000313" key="1">
    <source>
        <dbReference type="EMBL" id="SNT29966.1"/>
    </source>
</evidence>
<dbReference type="EMBL" id="FZOQ01000042">
    <property type="protein sequence ID" value="SNT29966.1"/>
    <property type="molecule type" value="Genomic_DNA"/>
</dbReference>
<accession>A0A239LH76</accession>
<organism evidence="1 2">
    <name type="scientific">Pontibacter ummariensis</name>
    <dbReference type="NCBI Taxonomy" id="1610492"/>
    <lineage>
        <taxon>Bacteria</taxon>
        <taxon>Pseudomonadati</taxon>
        <taxon>Bacteroidota</taxon>
        <taxon>Cytophagia</taxon>
        <taxon>Cytophagales</taxon>
        <taxon>Hymenobacteraceae</taxon>
        <taxon>Pontibacter</taxon>
    </lineage>
</organism>
<protein>
    <recommendedName>
        <fullName evidence="3">Transposase DDE domain-containing protein</fullName>
    </recommendedName>
</protein>
<proteinExistence type="predicted"/>
<sequence length="51" mass="5676">MKRGGIEAVNDILMSVCDIDNSRHRNPINALVQILLGLTAYTLKDMSSHLH</sequence>